<keyword evidence="1" id="KW-1133">Transmembrane helix</keyword>
<evidence type="ECO:0000256" key="1">
    <source>
        <dbReference type="SAM" id="Phobius"/>
    </source>
</evidence>
<gene>
    <name evidence="2" type="ORF">BDV29DRAFT_186757</name>
</gene>
<evidence type="ECO:0000313" key="3">
    <source>
        <dbReference type="Proteomes" id="UP000326565"/>
    </source>
</evidence>
<dbReference type="AlphaFoldDB" id="A0A5N5WFU8"/>
<feature type="transmembrane region" description="Helical" evidence="1">
    <location>
        <begin position="6"/>
        <end position="29"/>
    </location>
</feature>
<sequence>MQVTKTLVLTISVSPTTSVQSWAIILALWPVHLNMRRLLEAKSIWKGGWRQENRAVHS</sequence>
<keyword evidence="1" id="KW-0812">Transmembrane</keyword>
<dbReference type="EMBL" id="ML732572">
    <property type="protein sequence ID" value="KAB8067101.1"/>
    <property type="molecule type" value="Genomic_DNA"/>
</dbReference>
<reference evidence="2 3" key="1">
    <citation type="submission" date="2019-04" db="EMBL/GenBank/DDBJ databases">
        <title>Friends and foes A comparative genomics study of 23 Aspergillus species from section Flavi.</title>
        <authorList>
            <consortium name="DOE Joint Genome Institute"/>
            <person name="Kjaerbolling I."/>
            <person name="Vesth T."/>
            <person name="Frisvad J.C."/>
            <person name="Nybo J.L."/>
            <person name="Theobald S."/>
            <person name="Kildgaard S."/>
            <person name="Isbrandt T."/>
            <person name="Kuo A."/>
            <person name="Sato A."/>
            <person name="Lyhne E.K."/>
            <person name="Kogle M.E."/>
            <person name="Wiebenga A."/>
            <person name="Kun R.S."/>
            <person name="Lubbers R.J."/>
            <person name="Makela M.R."/>
            <person name="Barry K."/>
            <person name="Chovatia M."/>
            <person name="Clum A."/>
            <person name="Daum C."/>
            <person name="Haridas S."/>
            <person name="He G."/>
            <person name="LaButti K."/>
            <person name="Lipzen A."/>
            <person name="Mondo S."/>
            <person name="Riley R."/>
            <person name="Salamov A."/>
            <person name="Simmons B.A."/>
            <person name="Magnuson J.K."/>
            <person name="Henrissat B."/>
            <person name="Mortensen U.H."/>
            <person name="Larsen T.O."/>
            <person name="Devries R.P."/>
            <person name="Grigoriev I.V."/>
            <person name="Machida M."/>
            <person name="Baker S.E."/>
            <person name="Andersen M.R."/>
        </authorList>
    </citation>
    <scope>NUCLEOTIDE SEQUENCE [LARGE SCALE GENOMIC DNA]</scope>
    <source>
        <strain evidence="2 3">CBS 151.66</strain>
    </source>
</reference>
<name>A0A5N5WFU8_9EURO</name>
<dbReference type="Proteomes" id="UP000326565">
    <property type="component" value="Unassembled WGS sequence"/>
</dbReference>
<evidence type="ECO:0000313" key="2">
    <source>
        <dbReference type="EMBL" id="KAB8067101.1"/>
    </source>
</evidence>
<protein>
    <submittedName>
        <fullName evidence="2">Uncharacterized protein</fullName>
    </submittedName>
</protein>
<proteinExistence type="predicted"/>
<organism evidence="2 3">
    <name type="scientific">Aspergillus leporis</name>
    <dbReference type="NCBI Taxonomy" id="41062"/>
    <lineage>
        <taxon>Eukaryota</taxon>
        <taxon>Fungi</taxon>
        <taxon>Dikarya</taxon>
        <taxon>Ascomycota</taxon>
        <taxon>Pezizomycotina</taxon>
        <taxon>Eurotiomycetes</taxon>
        <taxon>Eurotiomycetidae</taxon>
        <taxon>Eurotiales</taxon>
        <taxon>Aspergillaceae</taxon>
        <taxon>Aspergillus</taxon>
        <taxon>Aspergillus subgen. Circumdati</taxon>
    </lineage>
</organism>
<keyword evidence="3" id="KW-1185">Reference proteome</keyword>
<keyword evidence="1" id="KW-0472">Membrane</keyword>
<accession>A0A5N5WFU8</accession>